<evidence type="ECO:0000313" key="2">
    <source>
        <dbReference type="EMBL" id="CAL5973701.1"/>
    </source>
</evidence>
<name>A0AA86P7M5_9EUKA</name>
<reference evidence="1" key="1">
    <citation type="submission" date="2023-06" db="EMBL/GenBank/DDBJ databases">
        <authorList>
            <person name="Kurt Z."/>
        </authorList>
    </citation>
    <scope>NUCLEOTIDE SEQUENCE</scope>
</reference>
<dbReference type="EMBL" id="CAXDID020000004">
    <property type="protein sequence ID" value="CAL5973701.1"/>
    <property type="molecule type" value="Genomic_DNA"/>
</dbReference>
<reference evidence="2 3" key="2">
    <citation type="submission" date="2024-07" db="EMBL/GenBank/DDBJ databases">
        <authorList>
            <person name="Akdeniz Z."/>
        </authorList>
    </citation>
    <scope>NUCLEOTIDE SEQUENCE [LARGE SCALE GENOMIC DNA]</scope>
</reference>
<dbReference type="AlphaFoldDB" id="A0AA86P7M5"/>
<organism evidence="1">
    <name type="scientific">Hexamita inflata</name>
    <dbReference type="NCBI Taxonomy" id="28002"/>
    <lineage>
        <taxon>Eukaryota</taxon>
        <taxon>Metamonada</taxon>
        <taxon>Diplomonadida</taxon>
        <taxon>Hexamitidae</taxon>
        <taxon>Hexamitinae</taxon>
        <taxon>Hexamita</taxon>
    </lineage>
</organism>
<proteinExistence type="predicted"/>
<dbReference type="InterPro" id="IPR012349">
    <property type="entry name" value="Split_barrel_FMN-bd"/>
</dbReference>
<comment type="caution">
    <text evidence="1">The sequence shown here is derived from an EMBL/GenBank/DDBJ whole genome shotgun (WGS) entry which is preliminary data.</text>
</comment>
<protein>
    <submittedName>
        <fullName evidence="1">Uncharacterized protein</fullName>
    </submittedName>
</protein>
<dbReference type="EMBL" id="CATOUU010000531">
    <property type="protein sequence ID" value="CAI9933316.1"/>
    <property type="molecule type" value="Genomic_DNA"/>
</dbReference>
<gene>
    <name evidence="1" type="ORF">HINF_LOCUS20961</name>
    <name evidence="2" type="ORF">HINF_LOCUS2507</name>
</gene>
<accession>A0AA86P7M5</accession>
<keyword evidence="3" id="KW-1185">Reference proteome</keyword>
<sequence>MPYWDRLKVLAQKYPVATICYEDIENYPHMKSMHVLESHVLSRFVLSTNSNSSLHQALVLNPKCTLYLGSVNCEHAAISGSVKLLNFTQQNEQLFIENWSDVLEKYGMEQFGKERILIVLNAHKVHIVRCDKGEEHMVVDEK</sequence>
<dbReference type="Gene3D" id="2.30.110.10">
    <property type="entry name" value="Electron Transport, Fmn-binding Protein, Chain A"/>
    <property type="match status" value="1"/>
</dbReference>
<evidence type="ECO:0000313" key="1">
    <source>
        <dbReference type="EMBL" id="CAI9933316.1"/>
    </source>
</evidence>
<evidence type="ECO:0000313" key="3">
    <source>
        <dbReference type="Proteomes" id="UP001642409"/>
    </source>
</evidence>
<dbReference type="Proteomes" id="UP001642409">
    <property type="component" value="Unassembled WGS sequence"/>
</dbReference>
<dbReference type="SUPFAM" id="SSF50475">
    <property type="entry name" value="FMN-binding split barrel"/>
    <property type="match status" value="1"/>
</dbReference>